<reference evidence="1" key="1">
    <citation type="submission" date="2021-06" db="EMBL/GenBank/DDBJ databases">
        <title>Parelaphostrongylus tenuis whole genome reference sequence.</title>
        <authorList>
            <person name="Garwood T.J."/>
            <person name="Larsen P.A."/>
            <person name="Fountain-Jones N.M."/>
            <person name="Garbe J.R."/>
            <person name="Macchietto M.G."/>
            <person name="Kania S.A."/>
            <person name="Gerhold R.W."/>
            <person name="Richards J.E."/>
            <person name="Wolf T.M."/>
        </authorList>
    </citation>
    <scope>NUCLEOTIDE SEQUENCE</scope>
    <source>
        <strain evidence="1">MNPRO001-30</strain>
        <tissue evidence="1">Meninges</tissue>
    </source>
</reference>
<organism evidence="1 2">
    <name type="scientific">Parelaphostrongylus tenuis</name>
    <name type="common">Meningeal worm</name>
    <dbReference type="NCBI Taxonomy" id="148309"/>
    <lineage>
        <taxon>Eukaryota</taxon>
        <taxon>Metazoa</taxon>
        <taxon>Ecdysozoa</taxon>
        <taxon>Nematoda</taxon>
        <taxon>Chromadorea</taxon>
        <taxon>Rhabditida</taxon>
        <taxon>Rhabditina</taxon>
        <taxon>Rhabditomorpha</taxon>
        <taxon>Strongyloidea</taxon>
        <taxon>Metastrongylidae</taxon>
        <taxon>Parelaphostrongylus</taxon>
    </lineage>
</organism>
<sequence>MECENMPVDFAHSSLAKRSTSYQFKCLDMEMDDLVIEESLQIPTVNMICTKPKN</sequence>
<dbReference type="Proteomes" id="UP001196413">
    <property type="component" value="Unassembled WGS sequence"/>
</dbReference>
<evidence type="ECO:0000313" key="1">
    <source>
        <dbReference type="EMBL" id="KAJ1369072.1"/>
    </source>
</evidence>
<protein>
    <submittedName>
        <fullName evidence="1">Uncharacterized protein</fullName>
    </submittedName>
</protein>
<dbReference type="AlphaFoldDB" id="A0AAD5R3Q7"/>
<gene>
    <name evidence="1" type="ORF">KIN20_030458</name>
</gene>
<evidence type="ECO:0000313" key="2">
    <source>
        <dbReference type="Proteomes" id="UP001196413"/>
    </source>
</evidence>
<comment type="caution">
    <text evidence="1">The sequence shown here is derived from an EMBL/GenBank/DDBJ whole genome shotgun (WGS) entry which is preliminary data.</text>
</comment>
<proteinExistence type="predicted"/>
<accession>A0AAD5R3Q7</accession>
<keyword evidence="2" id="KW-1185">Reference proteome</keyword>
<dbReference type="EMBL" id="JAHQIW010006399">
    <property type="protein sequence ID" value="KAJ1369072.1"/>
    <property type="molecule type" value="Genomic_DNA"/>
</dbReference>
<name>A0AAD5R3Q7_PARTN</name>